<reference evidence="4" key="2">
    <citation type="submission" date="2009-12" db="EMBL/GenBank/DDBJ databases">
        <authorList>
            <person name="Madupu R."/>
            <person name="Durkin A.S."/>
            <person name="Torralba M."/>
            <person name="Methe B."/>
            <person name="Sutton G.G."/>
            <person name="Strausberg R.L."/>
            <person name="Nelson K.E."/>
        </authorList>
    </citation>
    <scope>NUCLEOTIDE SEQUENCE</scope>
    <source>
        <strain evidence="4">28L</strain>
    </source>
</reference>
<keyword evidence="2" id="KW-0813">Transport</keyword>
<dbReference type="EMBL" id="ADGP01000013">
    <property type="protein sequence ID" value="EFD94431.1"/>
    <property type="molecule type" value="Genomic_DNA"/>
</dbReference>
<dbReference type="Pfam" id="PF02632">
    <property type="entry name" value="BioY"/>
    <property type="match status" value="1"/>
</dbReference>
<dbReference type="Proteomes" id="UP000003242">
    <property type="component" value="Unassembled WGS sequence"/>
</dbReference>
<dbReference type="GO" id="GO:0015225">
    <property type="term" value="F:biotin transmembrane transporter activity"/>
    <property type="evidence" value="ECO:0007669"/>
    <property type="project" value="UniProtKB-UniRule"/>
</dbReference>
<feature type="transmembrane region" description="Helical" evidence="3">
    <location>
        <begin position="15"/>
        <end position="32"/>
    </location>
</feature>
<keyword evidence="2 3" id="KW-0472">Membrane</keyword>
<feature type="transmembrane region" description="Helical" evidence="3">
    <location>
        <begin position="62"/>
        <end position="79"/>
    </location>
</feature>
<keyword evidence="3" id="KW-1133">Transmembrane helix</keyword>
<evidence type="ECO:0000256" key="2">
    <source>
        <dbReference type="PIRNR" id="PIRNR016661"/>
    </source>
</evidence>
<organism evidence="4 6">
    <name type="scientific">Megasphaera lornae</name>
    <dbReference type="NCBI Taxonomy" id="1000568"/>
    <lineage>
        <taxon>Bacteria</taxon>
        <taxon>Bacillati</taxon>
        <taxon>Bacillota</taxon>
        <taxon>Negativicutes</taxon>
        <taxon>Veillonellales</taxon>
        <taxon>Veillonellaceae</taxon>
        <taxon>Megasphaera</taxon>
    </lineage>
</organism>
<evidence type="ECO:0000256" key="1">
    <source>
        <dbReference type="ARBA" id="ARBA00010692"/>
    </source>
</evidence>
<comment type="subcellular location">
    <subcellularLocation>
        <location evidence="2">Cell membrane</location>
        <topology evidence="2">Multi-pass membrane protein</topology>
    </subcellularLocation>
</comment>
<dbReference type="GO" id="GO:0005886">
    <property type="term" value="C:plasma membrane"/>
    <property type="evidence" value="ECO:0007669"/>
    <property type="project" value="UniProtKB-SubCell"/>
</dbReference>
<dbReference type="PANTHER" id="PTHR34295:SF1">
    <property type="entry name" value="BIOTIN TRANSPORTER BIOY"/>
    <property type="match status" value="1"/>
</dbReference>
<evidence type="ECO:0000313" key="5">
    <source>
        <dbReference type="EMBL" id="EGL39524.1"/>
    </source>
</evidence>
<accession>D3LTW5</accession>
<feature type="transmembrane region" description="Helical" evidence="3">
    <location>
        <begin position="156"/>
        <end position="179"/>
    </location>
</feature>
<dbReference type="EMBL" id="AFIJ01000036">
    <property type="protein sequence ID" value="EGL39524.1"/>
    <property type="molecule type" value="Genomic_DNA"/>
</dbReference>
<evidence type="ECO:0000313" key="6">
    <source>
        <dbReference type="Proteomes" id="UP000003242"/>
    </source>
</evidence>
<keyword evidence="2" id="KW-1003">Cell membrane</keyword>
<protein>
    <recommendedName>
        <fullName evidence="2">Biotin transporter</fullName>
    </recommendedName>
</protein>
<comment type="similarity">
    <text evidence="1 2">Belongs to the BioY family.</text>
</comment>
<evidence type="ECO:0000256" key="3">
    <source>
        <dbReference type="SAM" id="Phobius"/>
    </source>
</evidence>
<dbReference type="PANTHER" id="PTHR34295">
    <property type="entry name" value="BIOTIN TRANSPORTER BIOY"/>
    <property type="match status" value="1"/>
</dbReference>
<dbReference type="InterPro" id="IPR003784">
    <property type="entry name" value="BioY"/>
</dbReference>
<evidence type="ECO:0000313" key="4">
    <source>
        <dbReference type="EMBL" id="EFD94431.1"/>
    </source>
</evidence>
<proteinExistence type="inferred from homology"/>
<reference evidence="5 7" key="3">
    <citation type="submission" date="2011-04" db="EMBL/GenBank/DDBJ databases">
        <authorList>
            <person name="Harkins D.M."/>
            <person name="Madupu R."/>
            <person name="Durkin A.S."/>
            <person name="Torralba M."/>
            <person name="Methe B."/>
            <person name="Sutton G.G."/>
            <person name="Nelson K.E."/>
        </authorList>
    </citation>
    <scope>NUCLEOTIDE SEQUENCE [LARGE SCALE GENOMIC DNA]</scope>
    <source>
        <strain evidence="5 7">UPII 199-6</strain>
    </source>
</reference>
<evidence type="ECO:0000313" key="7">
    <source>
        <dbReference type="Proteomes" id="UP000004018"/>
    </source>
</evidence>
<dbReference type="STRING" id="699218.HMPREF0889_1415"/>
<dbReference type="Proteomes" id="UP000004018">
    <property type="component" value="Unassembled WGS sequence"/>
</dbReference>
<sequence>MNPAPVLSFHSRTRSLVFIAVFAALTAVGAFIRIPVPVCPFTLQLLFTTLAGLLLGRFRGGCAVGLYVLLGLAGLPVFTEGGGPAYIFQPTFGYLPGFILGTMVTGYIAEHLHAPTIKQLILADISGLFFVYLCGMVYLYLITTVYMGQPMTLRSLFLYCFFLAVPGDICLCIIAAILAKKLKHHGFSI</sequence>
<dbReference type="OrthoDB" id="9803495at2"/>
<dbReference type="Gene3D" id="1.10.1760.20">
    <property type="match status" value="1"/>
</dbReference>
<reference evidence="6" key="1">
    <citation type="submission" date="2009-12" db="EMBL/GenBank/DDBJ databases">
        <title>Sequence of Clostridiales genomosp. BVAB3 str. UPII9-5.</title>
        <authorList>
            <person name="Madupu R."/>
            <person name="Durkin A.S."/>
            <person name="Torralba M."/>
            <person name="Methe B."/>
            <person name="Sutton G.G."/>
            <person name="Strausberg R.L."/>
            <person name="Nelson K.E."/>
        </authorList>
    </citation>
    <scope>NUCLEOTIDE SEQUENCE [LARGE SCALE GENOMIC DNA]</scope>
    <source>
        <strain evidence="6">28L</strain>
    </source>
</reference>
<feature type="transmembrane region" description="Helical" evidence="3">
    <location>
        <begin position="91"/>
        <end position="109"/>
    </location>
</feature>
<comment type="caution">
    <text evidence="4">The sequence shown here is derived from an EMBL/GenBank/DDBJ whole genome shotgun (WGS) entry which is preliminary data.</text>
</comment>
<dbReference type="AlphaFoldDB" id="D3LTW5"/>
<feature type="transmembrane region" description="Helical" evidence="3">
    <location>
        <begin position="121"/>
        <end position="141"/>
    </location>
</feature>
<gene>
    <name evidence="4" type="ORF">HMPREF0889_1415</name>
    <name evidence="5" type="ORF">HMPREF1039_1366</name>
</gene>
<keyword evidence="7" id="KW-1185">Reference proteome</keyword>
<dbReference type="RefSeq" id="WP_007391480.1">
    <property type="nucleotide sequence ID" value="NZ_ADGP01000013.1"/>
</dbReference>
<dbReference type="PIRSF" id="PIRSF016661">
    <property type="entry name" value="BioY"/>
    <property type="match status" value="1"/>
</dbReference>
<keyword evidence="3" id="KW-0812">Transmembrane</keyword>
<name>D3LTW5_9FIRM</name>
<dbReference type="eggNOG" id="COG1268">
    <property type="taxonomic scope" value="Bacteria"/>
</dbReference>